<dbReference type="AlphaFoldDB" id="A0A812SVM5"/>
<dbReference type="EMBL" id="CAJNDS010002485">
    <property type="protein sequence ID" value="CAE7494682.1"/>
    <property type="molecule type" value="Genomic_DNA"/>
</dbReference>
<dbReference type="Proteomes" id="UP000604046">
    <property type="component" value="Unassembled WGS sequence"/>
</dbReference>
<proteinExistence type="predicted"/>
<evidence type="ECO:0000313" key="1">
    <source>
        <dbReference type="EMBL" id="CAE7494682.1"/>
    </source>
</evidence>
<name>A0A812SVM5_9DINO</name>
<comment type="caution">
    <text evidence="1">The sequence shown here is derived from an EMBL/GenBank/DDBJ whole genome shotgun (WGS) entry which is preliminary data.</text>
</comment>
<protein>
    <submittedName>
        <fullName evidence="1">TBL8 protein</fullName>
    </submittedName>
</protein>
<sequence length="276" mass="31697">MQADDAGKPAHLDLVVSHCDRPLNWISFFVTRPMSSVTVYSKCNQTVEGAPAQARIIRMDNIGRCDHTYAHWLVQQGNRIPPDRQANDLILFVKDNDMSDRHIGDEAVAFEEMVHVATGSARFACGRWWPKHSLYHVREALGQFRHGNLVYKIWQSKDKERDQQAFTSNFSSLAEWTNAMGFRSIWENHTLVPVCYGGLFLTTYSQILRPHLDTWKHLESSLSRGDNIEEGHFAERSWAALLSEPLEVRKQVKILSQVQLVWAYPMNGMLRLHPPS</sequence>
<accession>A0A812SVM5</accession>
<reference evidence="1" key="1">
    <citation type="submission" date="2021-02" db="EMBL/GenBank/DDBJ databases">
        <authorList>
            <person name="Dougan E. K."/>
            <person name="Rhodes N."/>
            <person name="Thang M."/>
            <person name="Chan C."/>
        </authorList>
    </citation>
    <scope>NUCLEOTIDE SEQUENCE</scope>
</reference>
<dbReference type="OrthoDB" id="417002at2759"/>
<keyword evidence="2" id="KW-1185">Reference proteome</keyword>
<organism evidence="1 2">
    <name type="scientific">Symbiodinium natans</name>
    <dbReference type="NCBI Taxonomy" id="878477"/>
    <lineage>
        <taxon>Eukaryota</taxon>
        <taxon>Sar</taxon>
        <taxon>Alveolata</taxon>
        <taxon>Dinophyceae</taxon>
        <taxon>Suessiales</taxon>
        <taxon>Symbiodiniaceae</taxon>
        <taxon>Symbiodinium</taxon>
    </lineage>
</organism>
<evidence type="ECO:0000313" key="2">
    <source>
        <dbReference type="Proteomes" id="UP000604046"/>
    </source>
</evidence>
<gene>
    <name evidence="1" type="primary">TBL8</name>
    <name evidence="1" type="ORF">SNAT2548_LOCUS27712</name>
</gene>